<dbReference type="Proteomes" id="UP000258309">
    <property type="component" value="Unassembled WGS sequence"/>
</dbReference>
<organism evidence="3 4">
    <name type="scientific">Scytalidium lignicola</name>
    <name type="common">Hyphomycete</name>
    <dbReference type="NCBI Taxonomy" id="5539"/>
    <lineage>
        <taxon>Eukaryota</taxon>
        <taxon>Fungi</taxon>
        <taxon>Dikarya</taxon>
        <taxon>Ascomycota</taxon>
        <taxon>Pezizomycotina</taxon>
        <taxon>Leotiomycetes</taxon>
        <taxon>Leotiomycetes incertae sedis</taxon>
        <taxon>Scytalidium</taxon>
    </lineage>
</organism>
<evidence type="ECO:0000259" key="2">
    <source>
        <dbReference type="PROSITE" id="PS50800"/>
    </source>
</evidence>
<comment type="caution">
    <text evidence="3">The sequence shown here is derived from an EMBL/GenBank/DDBJ whole genome shotgun (WGS) entry which is preliminary data.</text>
</comment>
<feature type="region of interest" description="Disordered" evidence="1">
    <location>
        <begin position="1"/>
        <end position="35"/>
    </location>
</feature>
<dbReference type="InterPro" id="IPR036361">
    <property type="entry name" value="SAP_dom_sf"/>
</dbReference>
<protein>
    <recommendedName>
        <fullName evidence="2">SAP domain-containing protein</fullName>
    </recommendedName>
</protein>
<dbReference type="SMART" id="SM00513">
    <property type="entry name" value="SAP"/>
    <property type="match status" value="1"/>
</dbReference>
<dbReference type="PROSITE" id="PS50800">
    <property type="entry name" value="SAP"/>
    <property type="match status" value="1"/>
</dbReference>
<keyword evidence="4" id="KW-1185">Reference proteome</keyword>
<dbReference type="InterPro" id="IPR003034">
    <property type="entry name" value="SAP_dom"/>
</dbReference>
<dbReference type="EMBL" id="NCSJ02000154">
    <property type="protein sequence ID" value="RFU28694.1"/>
    <property type="molecule type" value="Genomic_DNA"/>
</dbReference>
<dbReference type="OrthoDB" id="3993201at2759"/>
<name>A0A3E2H5N0_SCYLI</name>
<feature type="non-terminal residue" evidence="3">
    <location>
        <position position="1"/>
    </location>
</feature>
<proteinExistence type="predicted"/>
<dbReference type="SUPFAM" id="SSF68906">
    <property type="entry name" value="SAP domain"/>
    <property type="match status" value="1"/>
</dbReference>
<feature type="compositionally biased region" description="Polar residues" evidence="1">
    <location>
        <begin position="18"/>
        <end position="35"/>
    </location>
</feature>
<gene>
    <name evidence="3" type="ORF">B7463_g7664</name>
</gene>
<dbReference type="AlphaFoldDB" id="A0A3E2H5N0"/>
<evidence type="ECO:0000313" key="4">
    <source>
        <dbReference type="Proteomes" id="UP000258309"/>
    </source>
</evidence>
<reference evidence="3 4" key="1">
    <citation type="submission" date="2018-05" db="EMBL/GenBank/DDBJ databases">
        <title>Draft genome sequence of Scytalidium lignicola DSM 105466, a ubiquitous saprotrophic fungus.</title>
        <authorList>
            <person name="Buettner E."/>
            <person name="Gebauer A.M."/>
            <person name="Hofrichter M."/>
            <person name="Liers C."/>
            <person name="Kellner H."/>
        </authorList>
    </citation>
    <scope>NUCLEOTIDE SEQUENCE [LARGE SCALE GENOMIC DNA]</scope>
    <source>
        <strain evidence="3 4">DSM 105466</strain>
    </source>
</reference>
<dbReference type="Gene3D" id="1.10.720.30">
    <property type="entry name" value="SAP domain"/>
    <property type="match status" value="1"/>
</dbReference>
<feature type="non-terminal residue" evidence="3">
    <location>
        <position position="263"/>
    </location>
</feature>
<evidence type="ECO:0000256" key="1">
    <source>
        <dbReference type="SAM" id="MobiDB-lite"/>
    </source>
</evidence>
<dbReference type="Pfam" id="PF02037">
    <property type="entry name" value="SAP"/>
    <property type="match status" value="1"/>
</dbReference>
<evidence type="ECO:0000313" key="3">
    <source>
        <dbReference type="EMBL" id="RFU28694.1"/>
    </source>
</evidence>
<feature type="domain" description="SAP" evidence="2">
    <location>
        <begin position="40"/>
        <end position="74"/>
    </location>
</feature>
<sequence>MSRVTPPVTKLTQAVRRISSSANASRPSALFDSQSRQSVYLPRKLSDLKEECSKRQLKSSGTKAELVNRLAAYDLIRAHSTWGGHRPDATTSTSSVNSFVPSNYKTGSLMQGFRTSAPKQAIHDNSHIDFVSFPDITEKQGIDSFANLRVPLLPDNYNPDRSANSAHALEASIEAVARPEISVVAPHPEIVLPVSLFTEVVGNEAYEMDLSKLTAAFPDRVIQGLQGLQELKDDLKEPGLLREVWNSLIEGIFGPKDGHKVAL</sequence>
<accession>A0A3E2H5N0</accession>
<dbReference type="OMA" id="VYMPSMA"/>